<dbReference type="EMBL" id="CP154795">
    <property type="protein sequence ID" value="XAN06236.1"/>
    <property type="molecule type" value="Genomic_DNA"/>
</dbReference>
<sequence>MSEHELLVRHAERWAADKKRPFEADLVELALDLRATHDAVPANRWPVGSVQHVMLRRWPAHGPAGVPDVAALVQSLDTFWRFLRATGRMAGGSAEPKVLLAEAKKAAKKMPAACTEPENYSVTKSLLDFGAGIGISLEDAESESELNDRLQQIMEAWNAQPDEVRMSRPMGAGSAGSVMGRALTDAADSMVRTGEIPPGWAMPTTPRLDGLDFEDEFEDDRPLLPNDPAVSAPYAKSSDYLRQVFALADFSDGKELTSAGYLRPAIARKAYEQLNLWEWDSKMRRVFDGGDGEGAPADESQAKEAALNHWRSAKDCFALDRLWGAVIGAKLVEVTGRRAVRLRDDDPVTDMDWVGFALAAGLGEILQSSHQHSVSWVLGTLMSLAEPYGGGPLSVEELADLRFEHLKKEGAGRHSLVSEDMLRELADALTASLIANFDDFGWWTHRKGRLKLTPLGWDMALALVTAMDQGWF</sequence>
<accession>A0ABZ3FJP6</accession>
<dbReference type="RefSeq" id="WP_425307668.1">
    <property type="nucleotide sequence ID" value="NZ_CP154795.1"/>
</dbReference>
<dbReference type="Proteomes" id="UP001442841">
    <property type="component" value="Chromosome"/>
</dbReference>
<reference evidence="1 2" key="1">
    <citation type="submission" date="2024-04" db="EMBL/GenBank/DDBJ databases">
        <title>Isolation of an actinomycete strain from pig manure.</title>
        <authorList>
            <person name="Gong T."/>
            <person name="Yu Z."/>
            <person name="An M."/>
            <person name="Wei C."/>
            <person name="Yang W."/>
            <person name="Liu L."/>
        </authorList>
    </citation>
    <scope>NUCLEOTIDE SEQUENCE [LARGE SCALE GENOMIC DNA]</scope>
    <source>
        <strain evidence="1 2">ZF39</strain>
    </source>
</reference>
<protein>
    <submittedName>
        <fullName evidence="1">Uncharacterized protein</fullName>
    </submittedName>
</protein>
<keyword evidence="2" id="KW-1185">Reference proteome</keyword>
<evidence type="ECO:0000313" key="2">
    <source>
        <dbReference type="Proteomes" id="UP001442841"/>
    </source>
</evidence>
<gene>
    <name evidence="1" type="ORF">AADG42_02560</name>
</gene>
<evidence type="ECO:0000313" key="1">
    <source>
        <dbReference type="EMBL" id="XAN06236.1"/>
    </source>
</evidence>
<organism evidence="1 2">
    <name type="scientific">Ammonicoccus fulvus</name>
    <dbReference type="NCBI Taxonomy" id="3138240"/>
    <lineage>
        <taxon>Bacteria</taxon>
        <taxon>Bacillati</taxon>
        <taxon>Actinomycetota</taxon>
        <taxon>Actinomycetes</taxon>
        <taxon>Propionibacteriales</taxon>
        <taxon>Propionibacteriaceae</taxon>
        <taxon>Ammonicoccus</taxon>
    </lineage>
</organism>
<name>A0ABZ3FJP6_9ACTN</name>
<proteinExistence type="predicted"/>